<feature type="repeat" description="PPR" evidence="3">
    <location>
        <begin position="241"/>
        <end position="271"/>
    </location>
</feature>
<proteinExistence type="inferred from homology"/>
<dbReference type="GO" id="GO:0009451">
    <property type="term" value="P:RNA modification"/>
    <property type="evidence" value="ECO:0000318"/>
    <property type="project" value="GO_Central"/>
</dbReference>
<dbReference type="PaxDb" id="4097-A0A1S3ZP92"/>
<dbReference type="FunFam" id="1.25.40.10:FF:000031">
    <property type="entry name" value="Pentatricopeptide repeat-containing protein mitochondrial"/>
    <property type="match status" value="1"/>
</dbReference>
<dbReference type="OMA" id="FRNMQAS"/>
<evidence type="ECO:0000256" key="3">
    <source>
        <dbReference type="PROSITE-ProRule" id="PRU00708"/>
    </source>
</evidence>
<feature type="domain" description="DYW" evidence="4">
    <location>
        <begin position="588"/>
        <end position="680"/>
    </location>
</feature>
<dbReference type="InterPro" id="IPR002885">
    <property type="entry name" value="PPR_rpt"/>
</dbReference>
<dbReference type="Pfam" id="PF01535">
    <property type="entry name" value="PPR"/>
    <property type="match status" value="4"/>
</dbReference>
<feature type="repeat" description="PPR" evidence="3">
    <location>
        <begin position="171"/>
        <end position="205"/>
    </location>
</feature>
<evidence type="ECO:0000256" key="1">
    <source>
        <dbReference type="ARBA" id="ARBA00006643"/>
    </source>
</evidence>
<dbReference type="InterPro" id="IPR046960">
    <property type="entry name" value="PPR_At4g14850-like_plant"/>
</dbReference>
<feature type="repeat" description="PPR" evidence="3">
    <location>
        <begin position="272"/>
        <end position="306"/>
    </location>
</feature>
<dbReference type="KEGG" id="nta:107788861"/>
<evidence type="ECO:0000313" key="5">
    <source>
        <dbReference type="RefSeq" id="XP_016466078.1"/>
    </source>
</evidence>
<dbReference type="SMR" id="A0A1S3ZP92"/>
<gene>
    <name evidence="5" type="primary">LOC107788861</name>
</gene>
<dbReference type="InterPro" id="IPR032867">
    <property type="entry name" value="DYW_dom"/>
</dbReference>
<feature type="repeat" description="PPR" evidence="3">
    <location>
        <begin position="372"/>
        <end position="402"/>
    </location>
</feature>
<feature type="repeat" description="PPR" evidence="3">
    <location>
        <begin position="140"/>
        <end position="170"/>
    </location>
</feature>
<evidence type="ECO:0000259" key="4">
    <source>
        <dbReference type="Pfam" id="PF14432"/>
    </source>
</evidence>
<dbReference type="FunFam" id="1.25.40.10:FF:000344">
    <property type="entry name" value="Pentatricopeptide repeat-containing protein"/>
    <property type="match status" value="1"/>
</dbReference>
<dbReference type="Pfam" id="PF13041">
    <property type="entry name" value="PPR_2"/>
    <property type="match status" value="3"/>
</dbReference>
<dbReference type="Pfam" id="PF20431">
    <property type="entry name" value="E_motif"/>
    <property type="match status" value="1"/>
</dbReference>
<evidence type="ECO:0000256" key="2">
    <source>
        <dbReference type="ARBA" id="ARBA00022737"/>
    </source>
</evidence>
<organism evidence="5">
    <name type="scientific">Nicotiana tabacum</name>
    <name type="common">Common tobacco</name>
    <dbReference type="NCBI Taxonomy" id="4097"/>
    <lineage>
        <taxon>Eukaryota</taxon>
        <taxon>Viridiplantae</taxon>
        <taxon>Streptophyta</taxon>
        <taxon>Embryophyta</taxon>
        <taxon>Tracheophyta</taxon>
        <taxon>Spermatophyta</taxon>
        <taxon>Magnoliopsida</taxon>
        <taxon>eudicotyledons</taxon>
        <taxon>Gunneridae</taxon>
        <taxon>Pentapetalae</taxon>
        <taxon>asterids</taxon>
        <taxon>lamiids</taxon>
        <taxon>Solanales</taxon>
        <taxon>Solanaceae</taxon>
        <taxon>Nicotianoideae</taxon>
        <taxon>Nicotianeae</taxon>
        <taxon>Nicotiana</taxon>
    </lineage>
</organism>
<dbReference type="FunFam" id="1.25.40.10:FF:000090">
    <property type="entry name" value="Pentatricopeptide repeat-containing protein, chloroplastic"/>
    <property type="match status" value="1"/>
</dbReference>
<dbReference type="Gene3D" id="1.25.40.10">
    <property type="entry name" value="Tetratricopeptide repeat domain"/>
    <property type="match status" value="3"/>
</dbReference>
<dbReference type="PANTHER" id="PTHR47926:SF405">
    <property type="entry name" value="DYW DOMAIN-CONTAINING PROTEIN"/>
    <property type="match status" value="1"/>
</dbReference>
<sequence>MRLKNLSPQDLKPLLLGCRHSALISQIHAVMVSSGLFTSGNSLAQLILSYGRAGDLESAHKVFDKIPLRRVDSWNAMLIAYSRNECPVEVVNAYKQMVFEGVKPDSSTFTVALKACAILQDLEKGEVIWEKVVECGYENDVFVGSSILNLYAKCGKMDKAAIVFEKMQKRDTVCWTTMITGIVQSGKGREAVDLYRRMQKEGMVSDGVVMLGLMQACANIADTKLGLSVHGYMIRRALPMDVNMLTSLVDMYAKNGELDLATRVFRKMPCKNTVSWSALISGFAQNGFAVNALQLLIEMQLLGLTPDVASLVSALLACSHIGSLKLGRSIHGYVVRKVIMDQVLSTAFIDMYAKCGLISCARALYEHIGSKDLICWNTIIACYGIHGLGREALTLFQQMKDKIEPDHATFAALLSALTLSHSGLVVEGRHWFDVMVNEYNIKPSEKHYACLVDLLSRAGEVEEAKDIIISMEMKPGLAVWVALLSGCHKHKKFLIGELAANRVLELIPENIGTLVLAANFFAAAKMWDKAAAVRKVMKKAGMKKVPGYSAVEVNGRLHAFLMGDISHPQYEQIIGLLCNLENEMKAMGYVPKTEFVLQNLEEEAKVKVLCYHSERLAIAFGLLNTAPGTRLLITKNLRVCGDCHEVTKFISVIVKREIIVRDVKRFHHFKDGRCSCGDYW</sequence>
<dbReference type="NCBIfam" id="TIGR00756">
    <property type="entry name" value="PPR"/>
    <property type="match status" value="4"/>
</dbReference>
<dbReference type="PANTHER" id="PTHR47926">
    <property type="entry name" value="PENTATRICOPEPTIDE REPEAT-CONTAINING PROTEIN"/>
    <property type="match status" value="1"/>
</dbReference>
<dbReference type="GO" id="GO:0008270">
    <property type="term" value="F:zinc ion binding"/>
    <property type="evidence" value="ECO:0007669"/>
    <property type="project" value="InterPro"/>
</dbReference>
<comment type="similarity">
    <text evidence="1">Belongs to the PPR family. PCMP-H subfamily.</text>
</comment>
<feature type="repeat" description="PPR" evidence="3">
    <location>
        <begin position="70"/>
        <end position="104"/>
    </location>
</feature>
<dbReference type="AlphaFoldDB" id="A0A1S3ZP92"/>
<dbReference type="RefSeq" id="XP_016466078.1">
    <property type="nucleotide sequence ID" value="XM_016610592.1"/>
</dbReference>
<dbReference type="InterPro" id="IPR046848">
    <property type="entry name" value="E_motif"/>
</dbReference>
<dbReference type="OrthoDB" id="185373at2759"/>
<name>A0A1S3ZP92_TOBAC</name>
<keyword evidence="2" id="KW-0677">Repeat</keyword>
<dbReference type="Pfam" id="PF14432">
    <property type="entry name" value="DYW_deaminase"/>
    <property type="match status" value="1"/>
</dbReference>
<accession>A0A1S3ZP92</accession>
<dbReference type="PROSITE" id="PS51375">
    <property type="entry name" value="PPR"/>
    <property type="match status" value="6"/>
</dbReference>
<dbReference type="GO" id="GO:0003723">
    <property type="term" value="F:RNA binding"/>
    <property type="evidence" value="ECO:0000318"/>
    <property type="project" value="GO_Central"/>
</dbReference>
<reference evidence="5" key="1">
    <citation type="submission" date="2025-08" db="UniProtKB">
        <authorList>
            <consortium name="RefSeq"/>
        </authorList>
    </citation>
    <scope>IDENTIFICATION</scope>
</reference>
<dbReference type="InterPro" id="IPR011990">
    <property type="entry name" value="TPR-like_helical_dom_sf"/>
</dbReference>
<protein>
    <submittedName>
        <fullName evidence="5">Pentatricopeptide repeat-containing protein At3g25060, mitochondrial</fullName>
    </submittedName>
</protein>